<evidence type="ECO:0000313" key="2">
    <source>
        <dbReference type="EMBL" id="AKD57188.1"/>
    </source>
</evidence>
<organism evidence="2 3">
    <name type="scientific">Spirosoma radiotolerans</name>
    <dbReference type="NCBI Taxonomy" id="1379870"/>
    <lineage>
        <taxon>Bacteria</taxon>
        <taxon>Pseudomonadati</taxon>
        <taxon>Bacteroidota</taxon>
        <taxon>Cytophagia</taxon>
        <taxon>Cytophagales</taxon>
        <taxon>Cytophagaceae</taxon>
        <taxon>Spirosoma</taxon>
    </lineage>
</organism>
<dbReference type="OrthoDB" id="5562884at2"/>
<evidence type="ECO:0008006" key="4">
    <source>
        <dbReference type="Google" id="ProtNLM"/>
    </source>
</evidence>
<name>A0A0E3ZYU9_9BACT</name>
<feature type="chain" id="PRO_5002417132" description="Transporter" evidence="1">
    <location>
        <begin position="23"/>
        <end position="305"/>
    </location>
</feature>
<evidence type="ECO:0000313" key="3">
    <source>
        <dbReference type="Proteomes" id="UP000033054"/>
    </source>
</evidence>
<dbReference type="PATRIC" id="fig|1379870.5.peg.4790"/>
<keyword evidence="3" id="KW-1185">Reference proteome</keyword>
<dbReference type="RefSeq" id="WP_046576828.1">
    <property type="nucleotide sequence ID" value="NZ_CP010429.1"/>
</dbReference>
<sequence length="305" mass="33133">MRLITVTASVLVLLNLASKTQAQGLIDGFMRGQRKASLALIGSQSTFDTYYVNKTETKNPNLGTVTTQALTLVGTYGLGYDLDLIVAVPYVRTQASAGYSPKQEGFQDASATLRWEAFDYKFGKTKLSWLFAVGYSVPVENYVNDALVAIGRGSRNLDGRTMLHFKARSFFITGQYGYIRNGQVTLDHTVNYYDPSQLNPNSGSVVNVPDVTEIIVRGGIVSKVFNIDVWGQQQTPHNRGTDIGPGVPFPTNAVGFTRVGATAYVRLLKQFGLLAGYSATLDGRNIGKTTQVNGGIVIGHWTANN</sequence>
<keyword evidence="1" id="KW-0732">Signal</keyword>
<feature type="signal peptide" evidence="1">
    <location>
        <begin position="1"/>
        <end position="22"/>
    </location>
</feature>
<accession>A0A0E3ZYU9</accession>
<dbReference type="KEGG" id="srd:SD10_22120"/>
<dbReference type="EMBL" id="CP010429">
    <property type="protein sequence ID" value="AKD57188.1"/>
    <property type="molecule type" value="Genomic_DNA"/>
</dbReference>
<reference evidence="2 3" key="1">
    <citation type="journal article" date="2014" name="Curr. Microbiol.">
        <title>Spirosoma radiotolerans sp. nov., a gamma-radiation-resistant bacterium isolated from gamma ray-irradiated soil.</title>
        <authorList>
            <person name="Lee J.J."/>
            <person name="Srinivasan S."/>
            <person name="Lim S."/>
            <person name="Joe M."/>
            <person name="Im S."/>
            <person name="Bae S.I."/>
            <person name="Park K.R."/>
            <person name="Han J.H."/>
            <person name="Park S.H."/>
            <person name="Joo B.M."/>
            <person name="Park S.J."/>
            <person name="Kim M.K."/>
        </authorList>
    </citation>
    <scope>NUCLEOTIDE SEQUENCE [LARGE SCALE GENOMIC DNA]</scope>
    <source>
        <strain evidence="2 3">DG5A</strain>
    </source>
</reference>
<dbReference type="HOGENOM" id="CLU_076327_0_0_10"/>
<dbReference type="AlphaFoldDB" id="A0A0E3ZYU9"/>
<dbReference type="STRING" id="1379870.SD10_22120"/>
<gene>
    <name evidence="2" type="ORF">SD10_22120</name>
</gene>
<dbReference type="Proteomes" id="UP000033054">
    <property type="component" value="Chromosome"/>
</dbReference>
<evidence type="ECO:0000256" key="1">
    <source>
        <dbReference type="SAM" id="SignalP"/>
    </source>
</evidence>
<proteinExistence type="predicted"/>
<protein>
    <recommendedName>
        <fullName evidence="4">Transporter</fullName>
    </recommendedName>
</protein>